<feature type="compositionally biased region" description="Basic and acidic residues" evidence="1">
    <location>
        <begin position="329"/>
        <end position="341"/>
    </location>
</feature>
<gene>
    <name evidence="3" type="ORF">DY240_06005</name>
</gene>
<proteinExistence type="predicted"/>
<dbReference type="OrthoDB" id="5143202at2"/>
<evidence type="ECO:0000313" key="3">
    <source>
        <dbReference type="EMBL" id="RIQ32154.1"/>
    </source>
</evidence>
<evidence type="ECO:0000259" key="2">
    <source>
        <dbReference type="Pfam" id="PF13338"/>
    </source>
</evidence>
<sequence length="341" mass="37010">MRTLPDDVSRLLRAGHGVFSVAEAESRGISRSRLVRLTRSGLLVRLAKGVYAAAADDMGAVEWAAFAQRSRAFTLACGPPAAAAGWSAVAVLGLPAVGAPPSQPLAVVPAGARAPSDNVAGRLRPVAFPPHHRAYANGCRVTSLPRTVVDIARTSPHAEALVVADAALSAGVTAADLRAVVEFQTRWRGIRSAALVVAQADGFAESPLETLGRLTFLEHGLPVPVSNAWVEAGGRRYRLDHLLPDRWLAFEGDGSFKYDGRLDAGRVIADQREREWRLRDAGLDVVRYGWELARHDRALLAQRFARVIERCPVRPRPVPWWRGQAPHRPGSEWRPPDESGR</sequence>
<dbReference type="InterPro" id="IPR025159">
    <property type="entry name" value="AbiEi_N"/>
</dbReference>
<comment type="caution">
    <text evidence="3">The sequence shown here is derived from an EMBL/GenBank/DDBJ whole genome shotgun (WGS) entry which is preliminary data.</text>
</comment>
<feature type="domain" description="AbiEi antitoxin N-terminal" evidence="2">
    <location>
        <begin position="8"/>
        <end position="53"/>
    </location>
</feature>
<name>A0A418KVE7_9ACTN</name>
<dbReference type="AlphaFoldDB" id="A0A418KVE7"/>
<dbReference type="Proteomes" id="UP000284057">
    <property type="component" value="Unassembled WGS sequence"/>
</dbReference>
<dbReference type="RefSeq" id="WP_119659043.1">
    <property type="nucleotide sequence ID" value="NZ_QUAL01000050.1"/>
</dbReference>
<reference evidence="3 4" key="1">
    <citation type="submission" date="2018-09" db="EMBL/GenBank/DDBJ databases">
        <title>Isolation, diversity and antifungal activity of actinobacteria from wheat.</title>
        <authorList>
            <person name="Han C."/>
        </authorList>
    </citation>
    <scope>NUCLEOTIDE SEQUENCE [LARGE SCALE GENOMIC DNA]</scope>
    <source>
        <strain evidence="3 4">NEAU-YY265</strain>
    </source>
</reference>
<feature type="region of interest" description="Disordered" evidence="1">
    <location>
        <begin position="319"/>
        <end position="341"/>
    </location>
</feature>
<protein>
    <recommendedName>
        <fullName evidence="2">AbiEi antitoxin N-terminal domain-containing protein</fullName>
    </recommendedName>
</protein>
<accession>A0A418KVE7</accession>
<dbReference type="EMBL" id="QUAL01000050">
    <property type="protein sequence ID" value="RIQ32154.1"/>
    <property type="molecule type" value="Genomic_DNA"/>
</dbReference>
<keyword evidence="4" id="KW-1185">Reference proteome</keyword>
<evidence type="ECO:0000313" key="4">
    <source>
        <dbReference type="Proteomes" id="UP000284057"/>
    </source>
</evidence>
<organism evidence="3 4">
    <name type="scientific">Jiangella rhizosphaerae</name>
    <dbReference type="NCBI Taxonomy" id="2293569"/>
    <lineage>
        <taxon>Bacteria</taxon>
        <taxon>Bacillati</taxon>
        <taxon>Actinomycetota</taxon>
        <taxon>Actinomycetes</taxon>
        <taxon>Jiangellales</taxon>
        <taxon>Jiangellaceae</taxon>
        <taxon>Jiangella</taxon>
    </lineage>
</organism>
<evidence type="ECO:0000256" key="1">
    <source>
        <dbReference type="SAM" id="MobiDB-lite"/>
    </source>
</evidence>
<dbReference type="Pfam" id="PF13338">
    <property type="entry name" value="AbiEi_4"/>
    <property type="match status" value="1"/>
</dbReference>